<feature type="region of interest" description="Disordered" evidence="1">
    <location>
        <begin position="68"/>
        <end position="95"/>
    </location>
</feature>
<keyword evidence="2" id="KW-0812">Transmembrane</keyword>
<dbReference type="AlphaFoldDB" id="A0A2T3ZAD8"/>
<keyword evidence="4" id="KW-1185">Reference proteome</keyword>
<dbReference type="Proteomes" id="UP000240493">
    <property type="component" value="Unassembled WGS sequence"/>
</dbReference>
<sequence>MRYVCMYRCNRFNKCRAPRNFALIFSFFFMLFGAVCLFCLSFSLHSSFFFRKLNIDNKKNNIKPRHQITPSDVDGCDDASGRHEQTRTKTPHKLPIPHSLFPFRHILPRS</sequence>
<organism evidence="3 4">
    <name type="scientific">Trichoderma asperellum (strain ATCC 204424 / CBS 433.97 / NBRC 101777)</name>
    <dbReference type="NCBI Taxonomy" id="1042311"/>
    <lineage>
        <taxon>Eukaryota</taxon>
        <taxon>Fungi</taxon>
        <taxon>Dikarya</taxon>
        <taxon>Ascomycota</taxon>
        <taxon>Pezizomycotina</taxon>
        <taxon>Sordariomycetes</taxon>
        <taxon>Hypocreomycetidae</taxon>
        <taxon>Hypocreales</taxon>
        <taxon>Hypocreaceae</taxon>
        <taxon>Trichoderma</taxon>
    </lineage>
</organism>
<evidence type="ECO:0000256" key="1">
    <source>
        <dbReference type="SAM" id="MobiDB-lite"/>
    </source>
</evidence>
<feature type="transmembrane region" description="Helical" evidence="2">
    <location>
        <begin position="21"/>
        <end position="44"/>
    </location>
</feature>
<protein>
    <submittedName>
        <fullName evidence="3">Uncharacterized protein</fullName>
    </submittedName>
</protein>
<proteinExistence type="predicted"/>
<evidence type="ECO:0000313" key="3">
    <source>
        <dbReference type="EMBL" id="PTB41779.1"/>
    </source>
</evidence>
<dbReference type="EMBL" id="KZ679261">
    <property type="protein sequence ID" value="PTB41779.1"/>
    <property type="molecule type" value="Genomic_DNA"/>
</dbReference>
<keyword evidence="2" id="KW-0472">Membrane</keyword>
<reference evidence="3 4" key="1">
    <citation type="submission" date="2016-07" db="EMBL/GenBank/DDBJ databases">
        <title>Multiple horizontal gene transfer events from other fungi enriched the ability of initially mycotrophic Trichoderma (Ascomycota) to feed on dead plant biomass.</title>
        <authorList>
            <consortium name="DOE Joint Genome Institute"/>
            <person name="Aerts A."/>
            <person name="Atanasova L."/>
            <person name="Chenthamara K."/>
            <person name="Zhang J."/>
            <person name="Grujic M."/>
            <person name="Henrissat B."/>
            <person name="Kuo A."/>
            <person name="Salamov A."/>
            <person name="Lipzen A."/>
            <person name="Labutti K."/>
            <person name="Barry K."/>
            <person name="Miao Y."/>
            <person name="Rahimi M.J."/>
            <person name="Shen Q."/>
            <person name="Grigoriev I.V."/>
            <person name="Kubicek C.P."/>
            <person name="Druzhinina I.S."/>
        </authorList>
    </citation>
    <scope>NUCLEOTIDE SEQUENCE [LARGE SCALE GENOMIC DNA]</scope>
    <source>
        <strain evidence="3 4">CBS 433.97</strain>
    </source>
</reference>
<name>A0A2T3ZAD8_TRIA4</name>
<evidence type="ECO:0000256" key="2">
    <source>
        <dbReference type="SAM" id="Phobius"/>
    </source>
</evidence>
<gene>
    <name evidence="3" type="ORF">M441DRAFT_404488</name>
</gene>
<keyword evidence="2" id="KW-1133">Transmembrane helix</keyword>
<evidence type="ECO:0000313" key="4">
    <source>
        <dbReference type="Proteomes" id="UP000240493"/>
    </source>
</evidence>
<accession>A0A2T3ZAD8</accession>